<dbReference type="GO" id="GO:0000287">
    <property type="term" value="F:magnesium ion binding"/>
    <property type="evidence" value="ECO:0007669"/>
    <property type="project" value="TreeGrafter"/>
</dbReference>
<keyword evidence="3" id="KW-1133">Transmembrane helix</keyword>
<evidence type="ECO:0000313" key="5">
    <source>
        <dbReference type="Proteomes" id="UP000235672"/>
    </source>
</evidence>
<dbReference type="InterPro" id="IPR045861">
    <property type="entry name" value="CorA_cytoplasmic_dom"/>
</dbReference>
<dbReference type="Proteomes" id="UP000235672">
    <property type="component" value="Unassembled WGS sequence"/>
</dbReference>
<dbReference type="GO" id="GO:0050897">
    <property type="term" value="F:cobalt ion binding"/>
    <property type="evidence" value="ECO:0007669"/>
    <property type="project" value="TreeGrafter"/>
</dbReference>
<proteinExistence type="predicted"/>
<feature type="transmembrane region" description="Helical" evidence="3">
    <location>
        <begin position="455"/>
        <end position="473"/>
    </location>
</feature>
<name>A0A2J6PTX1_9HELO</name>
<feature type="transmembrane region" description="Helical" evidence="3">
    <location>
        <begin position="493"/>
        <end position="514"/>
    </location>
</feature>
<dbReference type="GO" id="GO:0005886">
    <property type="term" value="C:plasma membrane"/>
    <property type="evidence" value="ECO:0007669"/>
    <property type="project" value="UniProtKB-SubCell"/>
</dbReference>
<feature type="compositionally biased region" description="Basic residues" evidence="2">
    <location>
        <begin position="111"/>
        <end position="120"/>
    </location>
</feature>
<dbReference type="PANTHER" id="PTHR46494:SF1">
    <property type="entry name" value="CORA FAMILY METAL ION TRANSPORTER (EUROFUNG)"/>
    <property type="match status" value="1"/>
</dbReference>
<dbReference type="AlphaFoldDB" id="A0A2J6PTX1"/>
<keyword evidence="3" id="KW-0472">Membrane</keyword>
<organism evidence="4 5">
    <name type="scientific">Hyaloscypha hepaticicola</name>
    <dbReference type="NCBI Taxonomy" id="2082293"/>
    <lineage>
        <taxon>Eukaryota</taxon>
        <taxon>Fungi</taxon>
        <taxon>Dikarya</taxon>
        <taxon>Ascomycota</taxon>
        <taxon>Pezizomycotina</taxon>
        <taxon>Leotiomycetes</taxon>
        <taxon>Helotiales</taxon>
        <taxon>Hyaloscyphaceae</taxon>
        <taxon>Hyaloscypha</taxon>
    </lineage>
</organism>
<accession>A0A2J6PTX1</accession>
<dbReference type="PANTHER" id="PTHR46494">
    <property type="entry name" value="CORA FAMILY METAL ION TRANSPORTER (EUROFUNG)"/>
    <property type="match status" value="1"/>
</dbReference>
<evidence type="ECO:0000256" key="2">
    <source>
        <dbReference type="SAM" id="MobiDB-lite"/>
    </source>
</evidence>
<protein>
    <recommendedName>
        <fullName evidence="6">ADP-ribosylation factor</fullName>
    </recommendedName>
</protein>
<feature type="region of interest" description="Disordered" evidence="2">
    <location>
        <begin position="101"/>
        <end position="168"/>
    </location>
</feature>
<reference evidence="4 5" key="1">
    <citation type="submission" date="2016-05" db="EMBL/GenBank/DDBJ databases">
        <title>A degradative enzymes factory behind the ericoid mycorrhizal symbiosis.</title>
        <authorList>
            <consortium name="DOE Joint Genome Institute"/>
            <person name="Martino E."/>
            <person name="Morin E."/>
            <person name="Grelet G."/>
            <person name="Kuo A."/>
            <person name="Kohler A."/>
            <person name="Daghino S."/>
            <person name="Barry K."/>
            <person name="Choi C."/>
            <person name="Cichocki N."/>
            <person name="Clum A."/>
            <person name="Copeland A."/>
            <person name="Hainaut M."/>
            <person name="Haridas S."/>
            <person name="Labutti K."/>
            <person name="Lindquist E."/>
            <person name="Lipzen A."/>
            <person name="Khouja H.-R."/>
            <person name="Murat C."/>
            <person name="Ohm R."/>
            <person name="Olson A."/>
            <person name="Spatafora J."/>
            <person name="Veneault-Fourrey C."/>
            <person name="Henrissat B."/>
            <person name="Grigoriev I."/>
            <person name="Martin F."/>
            <person name="Perotto S."/>
        </authorList>
    </citation>
    <scope>NUCLEOTIDE SEQUENCE [LARGE SCALE GENOMIC DNA]</scope>
    <source>
        <strain evidence="4 5">UAMH 7357</strain>
    </source>
</reference>
<comment type="subcellular location">
    <subcellularLocation>
        <location evidence="1">Cell membrane</location>
        <topology evidence="1">Multi-pass membrane protein</topology>
    </subcellularLocation>
</comment>
<evidence type="ECO:0000313" key="4">
    <source>
        <dbReference type="EMBL" id="PMD17429.1"/>
    </source>
</evidence>
<dbReference type="EMBL" id="KZ613499">
    <property type="protein sequence ID" value="PMD17429.1"/>
    <property type="molecule type" value="Genomic_DNA"/>
</dbReference>
<keyword evidence="3" id="KW-0812">Transmembrane</keyword>
<dbReference type="GO" id="GO:0015087">
    <property type="term" value="F:cobalt ion transmembrane transporter activity"/>
    <property type="evidence" value="ECO:0007669"/>
    <property type="project" value="TreeGrafter"/>
</dbReference>
<evidence type="ECO:0000256" key="3">
    <source>
        <dbReference type="SAM" id="Phobius"/>
    </source>
</evidence>
<keyword evidence="5" id="KW-1185">Reference proteome</keyword>
<dbReference type="Gene3D" id="1.20.58.340">
    <property type="entry name" value="Magnesium transport protein CorA, transmembrane region"/>
    <property type="match status" value="1"/>
</dbReference>
<dbReference type="OrthoDB" id="5430812at2759"/>
<dbReference type="SUPFAM" id="SSF143865">
    <property type="entry name" value="CorA soluble domain-like"/>
    <property type="match status" value="1"/>
</dbReference>
<feature type="compositionally biased region" description="Polar residues" evidence="2">
    <location>
        <begin position="121"/>
        <end position="137"/>
    </location>
</feature>
<dbReference type="GO" id="GO:0015095">
    <property type="term" value="F:magnesium ion transmembrane transporter activity"/>
    <property type="evidence" value="ECO:0007669"/>
    <property type="project" value="TreeGrafter"/>
</dbReference>
<sequence length="541" mass="61526">MAQTTANEFSDFDNADICSESLERNLHDSTRNFVVEFGADKARIAFNVSTEGVSSLLDTKRSPELPVRWINIWGPHRQPELVDVLGKHYKFSPRLRAIIRSHPPKNQTPAQHKHITHFSRPKSSQRNDPENGLTTSDLEMPKYPSASSSTAPVSAPPPTLTRSNTARSANNDVDHYTLVDQMQNYHALDIGQKYVCIGANWMHELPTNMDESIDIVEEGKQKRLYSWLFLCDDHTVISFHEDPGQFKDSDDLKAMRSNTMSVLKQLSTSGLDETNPLSLQTVRYALRAEAAQAAPGIEGSSLLFYYLFDDWPAVYSTVGSFHHRLDTLQNAIFLDMYRKSHKTPNVKIIPSLHVLGRQVRQMQHVYKGYKNLCNRVVDPKATTIQGSQNTNGNLVIISQSASQRFERLSDRIEILILSEMEEFTAEKESLISTYFNINAQKDSEATARLTRAATLLAKLSVLFLPISFLTSYFSTQIVDLQSTFTARNYWHSFAIILSLSFLALFFFSRLLMYITETLDVWAKKITDHFTSLLLRKRKKAE</sequence>
<feature type="compositionally biased region" description="Low complexity" evidence="2">
    <location>
        <begin position="144"/>
        <end position="153"/>
    </location>
</feature>
<evidence type="ECO:0008006" key="6">
    <source>
        <dbReference type="Google" id="ProtNLM"/>
    </source>
</evidence>
<dbReference type="STRING" id="1745343.A0A2J6PTX1"/>
<evidence type="ECO:0000256" key="1">
    <source>
        <dbReference type="ARBA" id="ARBA00004651"/>
    </source>
</evidence>
<gene>
    <name evidence="4" type="ORF">NA56DRAFT_266572</name>
</gene>